<evidence type="ECO:0000259" key="1">
    <source>
        <dbReference type="Pfam" id="PF11716"/>
    </source>
</evidence>
<dbReference type="KEGG" id="ndk:I601_1152"/>
<gene>
    <name evidence="2" type="ORF">I601_1152</name>
</gene>
<dbReference type="OrthoDB" id="5185819at2"/>
<dbReference type="AlphaFoldDB" id="A0A1A9GH79"/>
<protein>
    <recommendedName>
        <fullName evidence="1">Mycothiol-dependent maleylpyruvate isomerase metal-binding domain-containing protein</fullName>
    </recommendedName>
</protein>
<dbReference type="PATRIC" id="fig|1300347.3.peg.1153"/>
<dbReference type="Pfam" id="PF11716">
    <property type="entry name" value="MDMPI_N"/>
    <property type="match status" value="1"/>
</dbReference>
<evidence type="ECO:0000313" key="2">
    <source>
        <dbReference type="EMBL" id="ANH37594.1"/>
    </source>
</evidence>
<proteinExistence type="predicted"/>
<dbReference type="GO" id="GO:0046872">
    <property type="term" value="F:metal ion binding"/>
    <property type="evidence" value="ECO:0007669"/>
    <property type="project" value="InterPro"/>
</dbReference>
<accession>A0A1A9GH79</accession>
<dbReference type="EMBL" id="CP015079">
    <property type="protein sequence ID" value="ANH37594.1"/>
    <property type="molecule type" value="Genomic_DNA"/>
</dbReference>
<dbReference type="SUPFAM" id="SSF109854">
    <property type="entry name" value="DinB/YfiT-like putative metalloenzymes"/>
    <property type="match status" value="1"/>
</dbReference>
<organism evidence="2 3">
    <name type="scientific">Nocardioides dokdonensis FR1436</name>
    <dbReference type="NCBI Taxonomy" id="1300347"/>
    <lineage>
        <taxon>Bacteria</taxon>
        <taxon>Bacillati</taxon>
        <taxon>Actinomycetota</taxon>
        <taxon>Actinomycetes</taxon>
        <taxon>Propionibacteriales</taxon>
        <taxon>Nocardioidaceae</taxon>
        <taxon>Nocardioides</taxon>
    </lineage>
</organism>
<dbReference type="InterPro" id="IPR024344">
    <property type="entry name" value="MDMPI_metal-binding"/>
</dbReference>
<dbReference type="InterPro" id="IPR034660">
    <property type="entry name" value="DinB/YfiT-like"/>
</dbReference>
<evidence type="ECO:0000313" key="3">
    <source>
        <dbReference type="Proteomes" id="UP000077868"/>
    </source>
</evidence>
<dbReference type="STRING" id="1300347.I601_1152"/>
<feature type="domain" description="Mycothiol-dependent maleylpyruvate isomerase metal-binding" evidence="1">
    <location>
        <begin position="19"/>
        <end position="138"/>
    </location>
</feature>
<dbReference type="RefSeq" id="WP_068107297.1">
    <property type="nucleotide sequence ID" value="NZ_CP015079.1"/>
</dbReference>
<keyword evidence="3" id="KW-1185">Reference proteome</keyword>
<dbReference type="Proteomes" id="UP000077868">
    <property type="component" value="Chromosome"/>
</dbReference>
<sequence>MSTRLDRAVGLLERSLIGTREALGRVRPADLARPTPCAAWDLGALLRHMDDSLGCYLEASRGLLGLSSAAVGDDDADPAASLRARACTLLGAWSAAAEQGLDEVALDARVGRPSPAALPADLLVSTAALEIAAHGWDVNRSLGHRHDLLDEPLAAALVPVARCTVGAGREAHHFAAPVVAAAGAGSRDLLLAMLGRDPGWTARPGPLG</sequence>
<reference evidence="2 3" key="1">
    <citation type="submission" date="2016-03" db="EMBL/GenBank/DDBJ databases">
        <title>Complete genome sequence of a soil Actinobacterium, Nocardioides dokdonensis FR1436.</title>
        <authorList>
            <person name="Kwon S.-K."/>
            <person name="Kim K."/>
            <person name="Kim J.F."/>
        </authorList>
    </citation>
    <scope>NUCLEOTIDE SEQUENCE [LARGE SCALE GENOMIC DNA]</scope>
    <source>
        <strain evidence="2 3">FR1436</strain>
    </source>
</reference>
<dbReference type="Gene3D" id="1.20.120.450">
    <property type="entry name" value="dinb family like domain"/>
    <property type="match status" value="1"/>
</dbReference>
<name>A0A1A9GH79_9ACTN</name>